<dbReference type="AlphaFoldDB" id="A0A2S9K045"/>
<protein>
    <submittedName>
        <fullName evidence="1">Uncharacterized protein</fullName>
    </submittedName>
</protein>
<name>A0A2S9K045_9BURK</name>
<keyword evidence="2" id="KW-1185">Reference proteome</keyword>
<dbReference type="Proteomes" id="UP000238589">
    <property type="component" value="Unassembled WGS sequence"/>
</dbReference>
<evidence type="ECO:0000313" key="1">
    <source>
        <dbReference type="EMBL" id="PRD63819.1"/>
    </source>
</evidence>
<evidence type="ECO:0000313" key="2">
    <source>
        <dbReference type="Proteomes" id="UP000238589"/>
    </source>
</evidence>
<proteinExistence type="predicted"/>
<dbReference type="EMBL" id="PVLQ01000151">
    <property type="protein sequence ID" value="PRD63819.1"/>
    <property type="molecule type" value="Genomic_DNA"/>
</dbReference>
<comment type="caution">
    <text evidence="1">The sequence shown here is derived from an EMBL/GenBank/DDBJ whole genome shotgun (WGS) entry which is preliminary data.</text>
</comment>
<reference evidence="1 2" key="1">
    <citation type="submission" date="2018-03" db="EMBL/GenBank/DDBJ databases">
        <title>Comparative genomics illustrates the genes involved in a hyperalkaliphilic mechanisms of Serpentinomonas isolated from highly-alkaline calcium-rich serpentinized springs.</title>
        <authorList>
            <person name="Suzuki S."/>
            <person name="Ishii S."/>
            <person name="Walworth N."/>
            <person name="Bird L."/>
            <person name="Kuenen J.G."/>
            <person name="Nealson K.H."/>
        </authorList>
    </citation>
    <scope>NUCLEOTIDE SEQUENCE [LARGE SCALE GENOMIC DNA]</scope>
    <source>
        <strain evidence="1 2">P1</strain>
    </source>
</reference>
<gene>
    <name evidence="1" type="ORF">C6P64_17695</name>
</gene>
<sequence length="104" mass="11322">MMWAACELRGPAGLGKVTFARETIEADLAGAILKRMEWRENPEEEGVLVASYGERLGAVWEEEDGFWGYQVDSRPGGLADTEADAKRACAVEIASMSKPTSKAK</sequence>
<organism evidence="1 2">
    <name type="scientific">Malikia granosa</name>
    <dbReference type="NCBI Taxonomy" id="263067"/>
    <lineage>
        <taxon>Bacteria</taxon>
        <taxon>Pseudomonadati</taxon>
        <taxon>Pseudomonadota</taxon>
        <taxon>Betaproteobacteria</taxon>
        <taxon>Burkholderiales</taxon>
        <taxon>Comamonadaceae</taxon>
        <taxon>Malikia</taxon>
    </lineage>
</organism>
<accession>A0A2S9K045</accession>